<keyword evidence="1" id="KW-0812">Transmembrane</keyword>
<proteinExistence type="predicted"/>
<dbReference type="AlphaFoldDB" id="A0A388TDC2"/>
<name>A0A388TDC2_TERA1</name>
<keyword evidence="3" id="KW-1185">Reference proteome</keyword>
<protein>
    <submittedName>
        <fullName evidence="2">Uncharacterized protein</fullName>
    </submittedName>
</protein>
<organism evidence="2 3">
    <name type="scientific">Termititenax aidoneus</name>
    <dbReference type="NCBI Taxonomy" id="2218524"/>
    <lineage>
        <taxon>Bacteria</taxon>
        <taxon>Bacillati</taxon>
        <taxon>Candidatus Margulisiibacteriota</taxon>
        <taxon>Candidatus Termititenacia</taxon>
        <taxon>Candidatus Termititenacales</taxon>
        <taxon>Candidatus Termititenacaceae</taxon>
        <taxon>Candidatus Termititenax</taxon>
    </lineage>
</organism>
<reference evidence="2 3" key="1">
    <citation type="journal article" date="2019" name="ISME J.">
        <title>Genome analyses of uncultured TG2/ZB3 bacteria in 'Margulisbacteria' specifically attached to ectosymbiotic spirochetes of protists in the termite gut.</title>
        <authorList>
            <person name="Utami Y.D."/>
            <person name="Kuwahara H."/>
            <person name="Igai K."/>
            <person name="Murakami T."/>
            <person name="Sugaya K."/>
            <person name="Morikawa T."/>
            <person name="Nagura Y."/>
            <person name="Yuki M."/>
            <person name="Deevong P."/>
            <person name="Inoue T."/>
            <person name="Kihara K."/>
            <person name="Lo N."/>
            <person name="Yamada A."/>
            <person name="Ohkuma M."/>
            <person name="Hongoh Y."/>
        </authorList>
    </citation>
    <scope>NUCLEOTIDE SEQUENCE [LARGE SCALE GENOMIC DNA]</scope>
    <source>
        <strain evidence="2">NkOx7-01</strain>
    </source>
</reference>
<gene>
    <name evidence="2" type="ORF">NO1_1155</name>
</gene>
<keyword evidence="1" id="KW-0472">Membrane</keyword>
<keyword evidence="1" id="KW-1133">Transmembrane helix</keyword>
<accession>A0A388TDC2</accession>
<evidence type="ECO:0000256" key="1">
    <source>
        <dbReference type="SAM" id="Phobius"/>
    </source>
</evidence>
<dbReference type="Proteomes" id="UP000269352">
    <property type="component" value="Unassembled WGS sequence"/>
</dbReference>
<dbReference type="EMBL" id="BGZN01000023">
    <property type="protein sequence ID" value="GBR73884.1"/>
    <property type="molecule type" value="Genomic_DNA"/>
</dbReference>
<evidence type="ECO:0000313" key="3">
    <source>
        <dbReference type="Proteomes" id="UP000269352"/>
    </source>
</evidence>
<feature type="transmembrane region" description="Helical" evidence="1">
    <location>
        <begin position="16"/>
        <end position="39"/>
    </location>
</feature>
<evidence type="ECO:0000313" key="2">
    <source>
        <dbReference type="EMBL" id="GBR73884.1"/>
    </source>
</evidence>
<comment type="caution">
    <text evidence="2">The sequence shown here is derived from an EMBL/GenBank/DDBJ whole genome shotgun (WGS) entry which is preliminary data.</text>
</comment>
<sequence length="62" mass="7067">MAKNEKEKENKEIFKWYGWASPVGLGIFFVCCALTLLFLAQTAISSVESARRSVLLEQMRVQ</sequence>